<dbReference type="HOGENOM" id="CLU_1002002_0_0_1"/>
<evidence type="ECO:0000313" key="2">
    <source>
        <dbReference type="EMBL" id="ELU03201.1"/>
    </source>
</evidence>
<feature type="compositionally biased region" description="Polar residues" evidence="1">
    <location>
        <begin position="119"/>
        <end position="128"/>
    </location>
</feature>
<dbReference type="Proteomes" id="UP000014760">
    <property type="component" value="Unassembled WGS sequence"/>
</dbReference>
<dbReference type="AlphaFoldDB" id="R7UAP1"/>
<evidence type="ECO:0000256" key="1">
    <source>
        <dbReference type="SAM" id="MobiDB-lite"/>
    </source>
</evidence>
<proteinExistence type="predicted"/>
<gene>
    <name evidence="2" type="ORF">CAPTEDRAFT_195598</name>
</gene>
<dbReference type="EMBL" id="AMQN01008555">
    <property type="status" value="NOT_ANNOTATED_CDS"/>
    <property type="molecule type" value="Genomic_DNA"/>
</dbReference>
<protein>
    <submittedName>
        <fullName evidence="2 3">Uncharacterized protein</fullName>
    </submittedName>
</protein>
<reference evidence="4" key="1">
    <citation type="submission" date="2012-12" db="EMBL/GenBank/DDBJ databases">
        <authorList>
            <person name="Hellsten U."/>
            <person name="Grimwood J."/>
            <person name="Chapman J.A."/>
            <person name="Shapiro H."/>
            <person name="Aerts A."/>
            <person name="Otillar R.P."/>
            <person name="Terry A.Y."/>
            <person name="Boore J.L."/>
            <person name="Simakov O."/>
            <person name="Marletaz F."/>
            <person name="Cho S.-J."/>
            <person name="Edsinger-Gonzales E."/>
            <person name="Havlak P."/>
            <person name="Kuo D.-H."/>
            <person name="Larsson T."/>
            <person name="Lv J."/>
            <person name="Arendt D."/>
            <person name="Savage R."/>
            <person name="Osoegawa K."/>
            <person name="de Jong P."/>
            <person name="Lindberg D.R."/>
            <person name="Seaver E.C."/>
            <person name="Weisblat D.A."/>
            <person name="Putnam N.H."/>
            <person name="Grigoriev I.V."/>
            <person name="Rokhsar D.S."/>
        </authorList>
    </citation>
    <scope>NUCLEOTIDE SEQUENCE</scope>
    <source>
        <strain evidence="4">I ESC-2004</strain>
    </source>
</reference>
<evidence type="ECO:0000313" key="3">
    <source>
        <dbReference type="EnsemblMetazoa" id="CapteP195598"/>
    </source>
</evidence>
<evidence type="ECO:0000313" key="4">
    <source>
        <dbReference type="Proteomes" id="UP000014760"/>
    </source>
</evidence>
<keyword evidence="4" id="KW-1185">Reference proteome</keyword>
<dbReference type="EMBL" id="KB303412">
    <property type="protein sequence ID" value="ELU03201.1"/>
    <property type="molecule type" value="Genomic_DNA"/>
</dbReference>
<feature type="region of interest" description="Disordered" evidence="1">
    <location>
        <begin position="118"/>
        <end position="137"/>
    </location>
</feature>
<reference evidence="2 4" key="2">
    <citation type="journal article" date="2013" name="Nature">
        <title>Insights into bilaterian evolution from three spiralian genomes.</title>
        <authorList>
            <person name="Simakov O."/>
            <person name="Marletaz F."/>
            <person name="Cho S.J."/>
            <person name="Edsinger-Gonzales E."/>
            <person name="Havlak P."/>
            <person name="Hellsten U."/>
            <person name="Kuo D.H."/>
            <person name="Larsson T."/>
            <person name="Lv J."/>
            <person name="Arendt D."/>
            <person name="Savage R."/>
            <person name="Osoegawa K."/>
            <person name="de Jong P."/>
            <person name="Grimwood J."/>
            <person name="Chapman J.A."/>
            <person name="Shapiro H."/>
            <person name="Aerts A."/>
            <person name="Otillar R.P."/>
            <person name="Terry A.Y."/>
            <person name="Boore J.L."/>
            <person name="Grigoriev I.V."/>
            <person name="Lindberg D.R."/>
            <person name="Seaver E.C."/>
            <person name="Weisblat D.A."/>
            <person name="Putnam N.H."/>
            <person name="Rokhsar D.S."/>
        </authorList>
    </citation>
    <scope>NUCLEOTIDE SEQUENCE</scope>
    <source>
        <strain evidence="2 4">I ESC-2004</strain>
    </source>
</reference>
<name>R7UAP1_CAPTE</name>
<dbReference type="OrthoDB" id="7474070at2759"/>
<dbReference type="EnsemblMetazoa" id="CapteT195598">
    <property type="protein sequence ID" value="CapteP195598"/>
    <property type="gene ID" value="CapteG195598"/>
</dbReference>
<organism evidence="2">
    <name type="scientific">Capitella teleta</name>
    <name type="common">Polychaete worm</name>
    <dbReference type="NCBI Taxonomy" id="283909"/>
    <lineage>
        <taxon>Eukaryota</taxon>
        <taxon>Metazoa</taxon>
        <taxon>Spiralia</taxon>
        <taxon>Lophotrochozoa</taxon>
        <taxon>Annelida</taxon>
        <taxon>Polychaeta</taxon>
        <taxon>Sedentaria</taxon>
        <taxon>Scolecida</taxon>
        <taxon>Capitellidae</taxon>
        <taxon>Capitella</taxon>
    </lineage>
</organism>
<reference evidence="3" key="3">
    <citation type="submission" date="2015-06" db="UniProtKB">
        <authorList>
            <consortium name="EnsemblMetazoa"/>
        </authorList>
    </citation>
    <scope>IDENTIFICATION</scope>
</reference>
<accession>R7UAP1</accession>
<sequence length="278" mass="31500">MDHPQKIPIYCEIKKRWIPLKNFRVSYEPFSSVNSFHLVLALLPSLPDVGSRCTVWLQIHNELISGTRIVLILDAVPTLIDSPNSTALVTSSQERLIEFPKLIEPPSKRRKLIMEENSAMKNSATENSAAKEDSATENSAMKNLVAKEDSVAKPIDLPDDRPHSERPIVFILPPDDAPKSKFDEEKAKREINRLRTPVSRMKKKLAKPENLILKKKTILNSIFNLPSESTLRNIIRDNDIRAGFSESILQRLKTKVVSMEDKQKICSMVLNELAGKLK</sequence>